<evidence type="ECO:0000256" key="7">
    <source>
        <dbReference type="ARBA" id="ARBA00023136"/>
    </source>
</evidence>
<dbReference type="PANTHER" id="PTHR43184:SF30">
    <property type="entry name" value="MFS DOMAIN-CONTAINING PROTEIN"/>
    <property type="match status" value="1"/>
</dbReference>
<proteinExistence type="inferred from homology"/>
<gene>
    <name evidence="10" type="ORF">OCBIM_22033018mg</name>
</gene>
<evidence type="ECO:0000256" key="4">
    <source>
        <dbReference type="ARBA" id="ARBA00022597"/>
    </source>
</evidence>
<organism evidence="10">
    <name type="scientific">Octopus bimaculoides</name>
    <name type="common">California two-spotted octopus</name>
    <dbReference type="NCBI Taxonomy" id="37653"/>
    <lineage>
        <taxon>Eukaryota</taxon>
        <taxon>Metazoa</taxon>
        <taxon>Spiralia</taxon>
        <taxon>Lophotrochozoa</taxon>
        <taxon>Mollusca</taxon>
        <taxon>Cephalopoda</taxon>
        <taxon>Coleoidea</taxon>
        <taxon>Octopodiformes</taxon>
        <taxon>Octopoda</taxon>
        <taxon>Incirrata</taxon>
        <taxon>Octopodidae</taxon>
        <taxon>Octopus</taxon>
    </lineage>
</organism>
<feature type="transmembrane region" description="Helical" evidence="8">
    <location>
        <begin position="85"/>
        <end position="103"/>
    </location>
</feature>
<keyword evidence="5 8" id="KW-0812">Transmembrane</keyword>
<evidence type="ECO:0000256" key="2">
    <source>
        <dbReference type="ARBA" id="ARBA00009598"/>
    </source>
</evidence>
<evidence type="ECO:0000313" key="10">
    <source>
        <dbReference type="EMBL" id="KOF76717.1"/>
    </source>
</evidence>
<keyword evidence="3" id="KW-0813">Transport</keyword>
<dbReference type="OMA" id="GMFYLMI"/>
<keyword evidence="4" id="KW-0762">Sugar transport</keyword>
<dbReference type="GO" id="GO:0016020">
    <property type="term" value="C:membrane"/>
    <property type="evidence" value="ECO:0007669"/>
    <property type="project" value="UniProtKB-SubCell"/>
</dbReference>
<dbReference type="GO" id="GO:0022857">
    <property type="term" value="F:transmembrane transporter activity"/>
    <property type="evidence" value="ECO:0007669"/>
    <property type="project" value="InterPro"/>
</dbReference>
<dbReference type="OrthoDB" id="3639251at2759"/>
<feature type="transmembrane region" description="Helical" evidence="8">
    <location>
        <begin position="388"/>
        <end position="409"/>
    </location>
</feature>
<dbReference type="InterPro" id="IPR011701">
    <property type="entry name" value="MFS"/>
</dbReference>
<evidence type="ECO:0000256" key="5">
    <source>
        <dbReference type="ARBA" id="ARBA00022692"/>
    </source>
</evidence>
<feature type="transmembrane region" description="Helical" evidence="8">
    <location>
        <begin position="54"/>
        <end position="73"/>
    </location>
</feature>
<keyword evidence="6 8" id="KW-1133">Transmembrane helix</keyword>
<feature type="transmembrane region" description="Helical" evidence="8">
    <location>
        <begin position="294"/>
        <end position="315"/>
    </location>
</feature>
<dbReference type="AlphaFoldDB" id="A0A0L8GI90"/>
<evidence type="ECO:0000256" key="8">
    <source>
        <dbReference type="SAM" id="Phobius"/>
    </source>
</evidence>
<dbReference type="PIRSF" id="PIRSF002808">
    <property type="entry name" value="Hexose_phosphate_transp"/>
    <property type="match status" value="1"/>
</dbReference>
<evidence type="ECO:0000256" key="1">
    <source>
        <dbReference type="ARBA" id="ARBA00004141"/>
    </source>
</evidence>
<feature type="transmembrane region" description="Helical" evidence="8">
    <location>
        <begin position="358"/>
        <end position="376"/>
    </location>
</feature>
<feature type="transmembrane region" description="Helical" evidence="8">
    <location>
        <begin position="143"/>
        <end position="165"/>
    </location>
</feature>
<feature type="transmembrane region" description="Helical" evidence="8">
    <location>
        <begin position="226"/>
        <end position="250"/>
    </location>
</feature>
<evidence type="ECO:0000256" key="6">
    <source>
        <dbReference type="ARBA" id="ARBA00022989"/>
    </source>
</evidence>
<dbReference type="PROSITE" id="PS50850">
    <property type="entry name" value="MFS"/>
    <property type="match status" value="1"/>
</dbReference>
<dbReference type="InterPro" id="IPR000849">
    <property type="entry name" value="Sugar_P_transporter"/>
</dbReference>
<dbReference type="InterPro" id="IPR020846">
    <property type="entry name" value="MFS_dom"/>
</dbReference>
<evidence type="ECO:0000259" key="9">
    <source>
        <dbReference type="PROSITE" id="PS50850"/>
    </source>
</evidence>
<dbReference type="Pfam" id="PF07690">
    <property type="entry name" value="MFS_1"/>
    <property type="match status" value="1"/>
</dbReference>
<reference evidence="10" key="1">
    <citation type="submission" date="2015-07" db="EMBL/GenBank/DDBJ databases">
        <title>MeaNS - Measles Nucleotide Surveillance Program.</title>
        <authorList>
            <person name="Tran T."/>
            <person name="Druce J."/>
        </authorList>
    </citation>
    <scope>NUCLEOTIDE SEQUENCE</scope>
    <source>
        <strain evidence="10">UCB-OBI-ISO-001</strain>
        <tissue evidence="10">Gonad</tissue>
    </source>
</reference>
<feature type="transmembrane region" description="Helical" evidence="8">
    <location>
        <begin position="171"/>
        <end position="193"/>
    </location>
</feature>
<dbReference type="InterPro" id="IPR036259">
    <property type="entry name" value="MFS_trans_sf"/>
</dbReference>
<dbReference type="EMBL" id="KQ421718">
    <property type="protein sequence ID" value="KOF76717.1"/>
    <property type="molecule type" value="Genomic_DNA"/>
</dbReference>
<name>A0A0L8GI90_OCTBM</name>
<keyword evidence="7 8" id="KW-0472">Membrane</keyword>
<protein>
    <recommendedName>
        <fullName evidence="9">Major facilitator superfamily (MFS) profile domain-containing protein</fullName>
    </recommendedName>
</protein>
<accession>A0A0L8GI90</accession>
<feature type="transmembrane region" description="Helical" evidence="8">
    <location>
        <begin position="321"/>
        <end position="346"/>
    </location>
</feature>
<sequence>MSSQMSFDMSLLRSKQVLVFCLGWLSYASTYLLRKPLGVVKTDLEQSLHIPREKLGWLDTALLLPYAFMQILLGSVGDKIGPRKTFGFCLVFSGLSMMTFGMWSNFTTFVILLFLNGTAQAQCWPNCVKVLGEWFPERLRNSVFGMFGTCAFGGGIIGTALAVYLQTSYGWRNAFTLPSIIVLSFGILVFMLFQQPNELNIEVPGKENQNPTEEKKKMSYFEIMKIPMVFDVALAVFCLKVVRYCMFMWLPMYLYNELKYSKSKAGIFSIAFEVGGVLGSALIGFVMDRFFSKGPLFGTGISVLLSAISLLMFSWTSHWGVYFNNIFMFLAGAFNCGPDSILGAAVPSRIGELNGRNAGAAVVGFVNGFGSIGTVIEGPIIGIASTMYGWSGMFYLMIALSLIGTFTVFKAAYTQKTIDTHNAVFQEV</sequence>
<feature type="domain" description="Major facilitator superfamily (MFS) profile" evidence="9">
    <location>
        <begin position="1"/>
        <end position="416"/>
    </location>
</feature>
<dbReference type="SUPFAM" id="SSF103473">
    <property type="entry name" value="MFS general substrate transporter"/>
    <property type="match status" value="1"/>
</dbReference>
<feature type="transmembrane region" description="Helical" evidence="8">
    <location>
        <begin position="265"/>
        <end position="287"/>
    </location>
</feature>
<dbReference type="Gene3D" id="1.20.1250.20">
    <property type="entry name" value="MFS general substrate transporter like domains"/>
    <property type="match status" value="2"/>
</dbReference>
<comment type="similarity">
    <text evidence="2">Belongs to the major facilitator superfamily. Organophosphate:Pi antiporter (OPA) (TC 2.A.1.4) family.</text>
</comment>
<comment type="subcellular location">
    <subcellularLocation>
        <location evidence="1">Membrane</location>
        <topology evidence="1">Multi-pass membrane protein</topology>
    </subcellularLocation>
</comment>
<dbReference type="PANTHER" id="PTHR43184">
    <property type="entry name" value="MAJOR FACILITATOR SUPERFAMILY TRANSPORTER 16, ISOFORM B"/>
    <property type="match status" value="1"/>
</dbReference>
<dbReference type="KEGG" id="obi:106876644"/>
<evidence type="ECO:0000256" key="3">
    <source>
        <dbReference type="ARBA" id="ARBA00022448"/>
    </source>
</evidence>